<sequence>MTIRRALSGAILLFSSCASPSAAQAPDAVSKMIDAALQSGDAAGLDVVIRYAKQAHPQAAEAIDAQVAAFRAANAPASSAPETVTAAAAQTKSEQASVEQASAIKYSGEGELGAFATTGNAPGIGLAAGLKLNSEGEDWRLALLGRADYQEANGVVVREQYRFSAEPNYKFDQRGYVYGLGQYEQDRFQGFHARYSLSGGVGYSVLTGDSAKMSVKAGPAWRHTRLTTGMNESVLAGLASVDIKVKLTPTIQLTEAASAYVDEERSTLFSVAALDSQLIGKLKARLSYTVQYESNPALGRAPTDTTSRLTLVYGF</sequence>
<evidence type="ECO:0000313" key="2">
    <source>
        <dbReference type="EMBL" id="PXW75129.1"/>
    </source>
</evidence>
<gene>
    <name evidence="2" type="ORF">C7451_10798</name>
</gene>
<feature type="signal peptide" evidence="1">
    <location>
        <begin position="1"/>
        <end position="25"/>
    </location>
</feature>
<evidence type="ECO:0000256" key="1">
    <source>
        <dbReference type="SAM" id="SignalP"/>
    </source>
</evidence>
<reference evidence="2 3" key="1">
    <citation type="submission" date="2018-05" db="EMBL/GenBank/DDBJ databases">
        <title>Genomic Encyclopedia of Type Strains, Phase IV (KMG-IV): sequencing the most valuable type-strain genomes for metagenomic binning, comparative biology and taxonomic classification.</title>
        <authorList>
            <person name="Goeker M."/>
        </authorList>
    </citation>
    <scope>NUCLEOTIDE SEQUENCE [LARGE SCALE GENOMIC DNA]</scope>
    <source>
        <strain evidence="2 3">DSM 3183</strain>
    </source>
</reference>
<protein>
    <submittedName>
        <fullName evidence="2">Putative salt-induced outer membrane protein</fullName>
    </submittedName>
</protein>
<dbReference type="Pfam" id="PF04338">
    <property type="entry name" value="DUF481"/>
    <property type="match status" value="1"/>
</dbReference>
<evidence type="ECO:0000313" key="3">
    <source>
        <dbReference type="Proteomes" id="UP000248014"/>
    </source>
</evidence>
<keyword evidence="3" id="KW-1185">Reference proteome</keyword>
<accession>A0A2V3VES8</accession>
<dbReference type="AlphaFoldDB" id="A0A2V3VES8"/>
<dbReference type="RefSeq" id="WP_110298876.1">
    <property type="nucleotide sequence ID" value="NZ_QJJM01000007.1"/>
</dbReference>
<name>A0A2V3VES8_9SPHN</name>
<feature type="chain" id="PRO_5015952272" evidence="1">
    <location>
        <begin position="26"/>
        <end position="315"/>
    </location>
</feature>
<dbReference type="OrthoDB" id="7341471at2"/>
<keyword evidence="1" id="KW-0732">Signal</keyword>
<dbReference type="InterPro" id="IPR007433">
    <property type="entry name" value="DUF481"/>
</dbReference>
<dbReference type="PROSITE" id="PS51257">
    <property type="entry name" value="PROKAR_LIPOPROTEIN"/>
    <property type="match status" value="1"/>
</dbReference>
<dbReference type="EMBL" id="QJJM01000007">
    <property type="protein sequence ID" value="PXW75129.1"/>
    <property type="molecule type" value="Genomic_DNA"/>
</dbReference>
<proteinExistence type="predicted"/>
<organism evidence="2 3">
    <name type="scientific">Blastomonas natatoria</name>
    <dbReference type="NCBI Taxonomy" id="34015"/>
    <lineage>
        <taxon>Bacteria</taxon>
        <taxon>Pseudomonadati</taxon>
        <taxon>Pseudomonadota</taxon>
        <taxon>Alphaproteobacteria</taxon>
        <taxon>Sphingomonadales</taxon>
        <taxon>Sphingomonadaceae</taxon>
        <taxon>Blastomonas</taxon>
    </lineage>
</organism>
<dbReference type="Proteomes" id="UP000248014">
    <property type="component" value="Unassembled WGS sequence"/>
</dbReference>
<comment type="caution">
    <text evidence="2">The sequence shown here is derived from an EMBL/GenBank/DDBJ whole genome shotgun (WGS) entry which is preliminary data.</text>
</comment>